<feature type="transmembrane region" description="Helical" evidence="1">
    <location>
        <begin position="35"/>
        <end position="52"/>
    </location>
</feature>
<gene>
    <name evidence="2" type="ORF">JFN88_22450</name>
</gene>
<accession>A0A934JB88</accession>
<keyword evidence="1" id="KW-0812">Transmembrane</keyword>
<comment type="caution">
    <text evidence="2">The sequence shown here is derived from an EMBL/GenBank/DDBJ whole genome shotgun (WGS) entry which is preliminary data.</text>
</comment>
<dbReference type="Proteomes" id="UP000640274">
    <property type="component" value="Unassembled WGS sequence"/>
</dbReference>
<protein>
    <submittedName>
        <fullName evidence="2">Uncharacterized protein</fullName>
    </submittedName>
</protein>
<evidence type="ECO:0000256" key="1">
    <source>
        <dbReference type="SAM" id="Phobius"/>
    </source>
</evidence>
<keyword evidence="3" id="KW-1185">Reference proteome</keyword>
<evidence type="ECO:0000313" key="3">
    <source>
        <dbReference type="Proteomes" id="UP000640274"/>
    </source>
</evidence>
<keyword evidence="1" id="KW-1133">Transmembrane helix</keyword>
<feature type="transmembrane region" description="Helical" evidence="1">
    <location>
        <begin position="83"/>
        <end position="105"/>
    </location>
</feature>
<name>A0A934JB88_9BACL</name>
<feature type="transmembrane region" description="Helical" evidence="1">
    <location>
        <begin position="59"/>
        <end position="77"/>
    </location>
</feature>
<evidence type="ECO:0000313" key="2">
    <source>
        <dbReference type="EMBL" id="MBJ6363981.1"/>
    </source>
</evidence>
<feature type="transmembrane region" description="Helical" evidence="1">
    <location>
        <begin position="9"/>
        <end position="29"/>
    </location>
</feature>
<organism evidence="2 3">
    <name type="scientific">Paenibacillus roseus</name>
    <dbReference type="NCBI Taxonomy" id="2798579"/>
    <lineage>
        <taxon>Bacteria</taxon>
        <taxon>Bacillati</taxon>
        <taxon>Bacillota</taxon>
        <taxon>Bacilli</taxon>
        <taxon>Bacillales</taxon>
        <taxon>Paenibacillaceae</taxon>
        <taxon>Paenibacillus</taxon>
    </lineage>
</organism>
<keyword evidence="1" id="KW-0472">Membrane</keyword>
<reference evidence="2" key="1">
    <citation type="submission" date="2020-12" db="EMBL/GenBank/DDBJ databases">
        <authorList>
            <person name="Huq M.A."/>
        </authorList>
    </citation>
    <scope>NUCLEOTIDE SEQUENCE</scope>
    <source>
        <strain evidence="2">MAHUQ-46</strain>
    </source>
</reference>
<dbReference type="EMBL" id="JAELUP010000113">
    <property type="protein sequence ID" value="MBJ6363981.1"/>
    <property type="molecule type" value="Genomic_DNA"/>
</dbReference>
<sequence length="123" mass="13398">MSSIRQGKLLLSGVIAILLIYQFAALFLSGQIVSFIIHCALLLLLYSGFVWAKFILAGLMLITVAVGLLGLAGILPMNLPYPAATLGILSFYAISSMILLFSPSIRAYMRTKTKRGNFPYNPL</sequence>
<proteinExistence type="predicted"/>
<dbReference type="RefSeq" id="WP_199021588.1">
    <property type="nucleotide sequence ID" value="NZ_JAELUP010000113.1"/>
</dbReference>
<dbReference type="AlphaFoldDB" id="A0A934JB88"/>